<evidence type="ECO:0000256" key="1">
    <source>
        <dbReference type="ARBA" id="ARBA00008324"/>
    </source>
</evidence>
<evidence type="ECO:0000259" key="3">
    <source>
        <dbReference type="Pfam" id="PF03061"/>
    </source>
</evidence>
<dbReference type="InterPro" id="IPR003736">
    <property type="entry name" value="PAAI_dom"/>
</dbReference>
<dbReference type="RefSeq" id="WP_230740032.1">
    <property type="nucleotide sequence ID" value="NZ_JAJNDB010000009.1"/>
</dbReference>
<dbReference type="PANTHER" id="PTHR21660:SF1">
    <property type="entry name" value="ACYL-COENZYME A THIOESTERASE 13"/>
    <property type="match status" value="1"/>
</dbReference>
<reference evidence="4 5" key="1">
    <citation type="submission" date="2021-11" db="EMBL/GenBank/DDBJ databases">
        <title>Draft genome sequence of Actinomycetospora sp. SF1 isolated from the rhizosphere soil.</title>
        <authorList>
            <person name="Duangmal K."/>
            <person name="Chantavorakit T."/>
        </authorList>
    </citation>
    <scope>NUCLEOTIDE SEQUENCE [LARGE SCALE GENOMIC DNA]</scope>
    <source>
        <strain evidence="4 5">TBRC 5722</strain>
    </source>
</reference>
<dbReference type="InterPro" id="IPR039298">
    <property type="entry name" value="ACOT13"/>
</dbReference>
<dbReference type="Proteomes" id="UP001199469">
    <property type="component" value="Unassembled WGS sequence"/>
</dbReference>
<dbReference type="InterPro" id="IPR029069">
    <property type="entry name" value="HotDog_dom_sf"/>
</dbReference>
<proteinExistence type="inferred from homology"/>
<evidence type="ECO:0000256" key="2">
    <source>
        <dbReference type="ARBA" id="ARBA00022801"/>
    </source>
</evidence>
<dbReference type="NCBIfam" id="TIGR00369">
    <property type="entry name" value="unchar_dom_1"/>
    <property type="match status" value="1"/>
</dbReference>
<sequence>MIDPGLLVSDPFVTPIGVPEKVFGVGPIEIVGAGARSRMTTAGWMHGEDGRPTPGPLGLLVDDVVGQATLCACPAGRWPVTTELSIDVVAPMPGPGTELEVSSTLAAADPTTGTGRGEVWTAGGLLALGTVWTRNTPATPGPAAVEPDADDALEHARASTTVRALLDASLSHEDGRTTMALPPGPVVANATGNGHGGVLACAAEVTAAAAVHGPEHPLVTSGLRVTFLRPAVLDGGLTFTADVVHRGRALSLVHVTVWRADGRRCATASVIGRAAP</sequence>
<feature type="domain" description="Thioesterase" evidence="3">
    <location>
        <begin position="192"/>
        <end position="266"/>
    </location>
</feature>
<dbReference type="PANTHER" id="PTHR21660">
    <property type="entry name" value="THIOESTERASE SUPERFAMILY MEMBER-RELATED"/>
    <property type="match status" value="1"/>
</dbReference>
<dbReference type="Pfam" id="PF03061">
    <property type="entry name" value="4HBT"/>
    <property type="match status" value="1"/>
</dbReference>
<keyword evidence="5" id="KW-1185">Reference proteome</keyword>
<gene>
    <name evidence="4" type="ORF">LQ327_30695</name>
</gene>
<dbReference type="SUPFAM" id="SSF54637">
    <property type="entry name" value="Thioesterase/thiol ester dehydrase-isomerase"/>
    <property type="match status" value="2"/>
</dbReference>
<evidence type="ECO:0000313" key="4">
    <source>
        <dbReference type="EMBL" id="MCD2197748.1"/>
    </source>
</evidence>
<dbReference type="Gene3D" id="3.10.129.10">
    <property type="entry name" value="Hotdog Thioesterase"/>
    <property type="match status" value="2"/>
</dbReference>
<dbReference type="EMBL" id="JAJNDB010000009">
    <property type="protein sequence ID" value="MCD2197748.1"/>
    <property type="molecule type" value="Genomic_DNA"/>
</dbReference>
<keyword evidence="2" id="KW-0378">Hydrolase</keyword>
<dbReference type="CDD" id="cd03443">
    <property type="entry name" value="PaaI_thioesterase"/>
    <property type="match status" value="1"/>
</dbReference>
<protein>
    <submittedName>
        <fullName evidence="4">Hotdog fold thioesterase</fullName>
    </submittedName>
</protein>
<comment type="similarity">
    <text evidence="1">Belongs to the thioesterase PaaI family.</text>
</comment>
<dbReference type="InterPro" id="IPR006683">
    <property type="entry name" value="Thioestr_dom"/>
</dbReference>
<evidence type="ECO:0000313" key="5">
    <source>
        <dbReference type="Proteomes" id="UP001199469"/>
    </source>
</evidence>
<name>A0ABS8PHK5_9PSEU</name>
<organism evidence="4 5">
    <name type="scientific">Actinomycetospora endophytica</name>
    <dbReference type="NCBI Taxonomy" id="2291215"/>
    <lineage>
        <taxon>Bacteria</taxon>
        <taxon>Bacillati</taxon>
        <taxon>Actinomycetota</taxon>
        <taxon>Actinomycetes</taxon>
        <taxon>Pseudonocardiales</taxon>
        <taxon>Pseudonocardiaceae</taxon>
        <taxon>Actinomycetospora</taxon>
    </lineage>
</organism>
<comment type="caution">
    <text evidence="4">The sequence shown here is derived from an EMBL/GenBank/DDBJ whole genome shotgun (WGS) entry which is preliminary data.</text>
</comment>
<accession>A0ABS8PHK5</accession>